<feature type="region of interest" description="Disordered" evidence="6">
    <location>
        <begin position="60"/>
        <end position="101"/>
    </location>
</feature>
<feature type="region of interest" description="Disordered" evidence="6">
    <location>
        <begin position="1090"/>
        <end position="1122"/>
    </location>
</feature>
<feature type="compositionally biased region" description="Gly residues" evidence="6">
    <location>
        <begin position="975"/>
        <end position="984"/>
    </location>
</feature>
<keyword evidence="8" id="KW-1185">Reference proteome</keyword>
<organism evidence="7 8">
    <name type="scientific">Ectocarpus siliculosus</name>
    <name type="common">Brown alga</name>
    <name type="synonym">Conferva siliculosa</name>
    <dbReference type="NCBI Taxonomy" id="2880"/>
    <lineage>
        <taxon>Eukaryota</taxon>
        <taxon>Sar</taxon>
        <taxon>Stramenopiles</taxon>
        <taxon>Ochrophyta</taxon>
        <taxon>PX clade</taxon>
        <taxon>Phaeophyceae</taxon>
        <taxon>Ectocarpales</taxon>
        <taxon>Ectocarpaceae</taxon>
        <taxon>Ectocarpus</taxon>
    </lineage>
</organism>
<feature type="region of interest" description="Disordered" evidence="6">
    <location>
        <begin position="1431"/>
        <end position="1455"/>
    </location>
</feature>
<keyword evidence="3" id="KW-0813">Transport</keyword>
<protein>
    <submittedName>
        <fullName evidence="7">Uncharacterized protein</fullName>
    </submittedName>
</protein>
<dbReference type="STRING" id="2880.D8LLV5"/>
<comment type="subcellular location">
    <subcellularLocation>
        <location evidence="1">Endosome</location>
    </subcellularLocation>
</comment>
<feature type="region of interest" description="Disordered" evidence="6">
    <location>
        <begin position="472"/>
        <end position="502"/>
    </location>
</feature>
<feature type="compositionally biased region" description="Gly residues" evidence="6">
    <location>
        <begin position="126"/>
        <end position="137"/>
    </location>
</feature>
<feature type="compositionally biased region" description="Pro residues" evidence="6">
    <location>
        <begin position="871"/>
        <end position="882"/>
    </location>
</feature>
<feature type="region of interest" description="Disordered" evidence="6">
    <location>
        <begin position="854"/>
        <end position="912"/>
    </location>
</feature>
<dbReference type="PROSITE" id="PS51257">
    <property type="entry name" value="PROKAR_LIPOPROTEIN"/>
    <property type="match status" value="1"/>
</dbReference>
<evidence type="ECO:0000256" key="4">
    <source>
        <dbReference type="ARBA" id="ARBA00022753"/>
    </source>
</evidence>
<dbReference type="eggNOG" id="KOG3682">
    <property type="taxonomic scope" value="Eukaryota"/>
</dbReference>
<comment type="similarity">
    <text evidence="2">Belongs to the VPS35L family.</text>
</comment>
<feature type="compositionally biased region" description="Gly residues" evidence="6">
    <location>
        <begin position="359"/>
        <end position="380"/>
    </location>
</feature>
<feature type="compositionally biased region" description="Low complexity" evidence="6">
    <location>
        <begin position="68"/>
        <end position="101"/>
    </location>
</feature>
<keyword evidence="5" id="KW-0653">Protein transport</keyword>
<evidence type="ECO:0000256" key="5">
    <source>
        <dbReference type="ARBA" id="ARBA00022927"/>
    </source>
</evidence>
<evidence type="ECO:0000256" key="6">
    <source>
        <dbReference type="SAM" id="MobiDB-lite"/>
    </source>
</evidence>
<accession>D8LLV5</accession>
<feature type="compositionally biased region" description="Low complexity" evidence="6">
    <location>
        <begin position="486"/>
        <end position="495"/>
    </location>
</feature>
<feature type="region of interest" description="Disordered" evidence="6">
    <location>
        <begin position="960"/>
        <end position="985"/>
    </location>
</feature>
<proteinExistence type="inferred from homology"/>
<dbReference type="EMBL" id="FN648575">
    <property type="protein sequence ID" value="CBN77169.1"/>
    <property type="molecule type" value="Genomic_DNA"/>
</dbReference>
<dbReference type="GO" id="GO:0015031">
    <property type="term" value="P:protein transport"/>
    <property type="evidence" value="ECO:0007669"/>
    <property type="project" value="UniProtKB-KW"/>
</dbReference>
<feature type="compositionally biased region" description="Pro residues" evidence="6">
    <location>
        <begin position="149"/>
        <end position="158"/>
    </location>
</feature>
<feature type="region of interest" description="Disordered" evidence="6">
    <location>
        <begin position="322"/>
        <end position="342"/>
    </location>
</feature>
<dbReference type="EMBL" id="FN649742">
    <property type="protein sequence ID" value="CBN77169.1"/>
    <property type="molecule type" value="Genomic_DNA"/>
</dbReference>
<dbReference type="GO" id="GO:0005768">
    <property type="term" value="C:endosome"/>
    <property type="evidence" value="ECO:0007669"/>
    <property type="project" value="UniProtKB-SubCell"/>
</dbReference>
<feature type="region of interest" description="Disordered" evidence="6">
    <location>
        <begin position="356"/>
        <end position="388"/>
    </location>
</feature>
<feature type="compositionally biased region" description="Gly residues" evidence="6">
    <location>
        <begin position="1433"/>
        <end position="1455"/>
    </location>
</feature>
<evidence type="ECO:0000256" key="2">
    <source>
        <dbReference type="ARBA" id="ARBA00010704"/>
    </source>
</evidence>
<dbReference type="OrthoDB" id="1734063at2759"/>
<name>D8LLV5_ECTSI</name>
<sequence>MVGTKRVAITWTPILRNNDGDSCGPAGTTAACVAGAGAAAFRTLPREQALADKHPLAVPRVKQRPRRTSTTSSTTTAAANTAATVRRRASAATRSSSAPVSTAAAAASIAGDGNFAAVFGDSKAGNDGGTDSSGGGSKNKDPLLELWMTPPPPPPPSAPESVPGDGKGEGGVADSTTAHAPETQLAVFNDVERDVKVAVAGLSDDPLSMMMQERAVARNMSRHGGGVLDDDMLDGAIMTPGSPGSAGTASVVLGNGGGGGGSSSLLEDLERESSRFSEAGGAAAASVAARGGLPSDGAAGKEGEGGWGKAWAAHRRSMLREFGVEGGDSGGDKAGGQTARASPLTTSFASRLEELEGPAAGGGESGSGGGGGGGKSGSDGGRGKKAGKGMAGGLLVTPEEYVAHVSGLKEDLEVAWFREEKVAALKVTVQAAKLLGDVTVPSFYPALFASVAGLLEAFGVMVFERIRDRAEDVGEEASPTQQGNKGDSPADPSPGAGAGAGAARHALPRGWTCDDVSAEARETCRNWFYKTACIRELLPRILIEAALLPCYRFLANEDEFGQILGRLSTLVRGVGSPMVAVYCRCFVAAAGAEVAPRESAHAVASLQDYLFSLQEVQQGKLEGHLRANQFGLSEYLHLHAPAIDWLLGVVGPGAPRGVFTSILAHYRNHCGILEVLRLILNHFSPEHYAPFALEMALLIKQGQELPTRCTVPEVMGLLGLKLSSAGSAHPSGPEAVPLLNEAWQEIAPAPLQVYVEGAAAWLGVLLQSPAYGPDEVAILMEDVACRMEDASTSELASVQGRLADGVAGALACAKDPSALRAAGVHVVKVLGVLDKSRRAQACLDLLAALLRSLPRHTPPPTGRVSARPATTPQPPPPPPPVTASPESSAPGEREDGRSKSGSGDGEEKKKGAAIKGEVELARALVGVAKLLHDSFDLLSSGERQRQSAVALTCDMVDRVGRGWAEPPQPEEGQEGANGGDGGTGEASRLEVLAECRQAFWGMDEVTDRLVLAAAGLSLRAWRAGSTATARAALCFCSLTVPSVPSALRRLALLQLCASTALQIGKPALADALFRSAICVVPECSPLVVSGADPTGSSRGSGSLRGSGGLHRSPGNPDAADRKSYGLSGRFGGSAAAGGGGGGGGGKGAWGPLPPGPGGRLVLGMGGRREHLGAWLLCDAVKSLLGALVAAPGHPDLGPFYLLRGLLKAARRLPWPAGSGLLASVYITAAGTLCAMWQERLPYSVGGGGAAAAAAARGVSSQGDGPDHGDDDEGNPGKDGSGSSGGSPAEDEGGQGSEGDGGAAEASAAVTVHGAEGGGAGPEEKKSWLDVGGVLGNDDLYLRNSAYLEEVRGLLGDVVMATLRELEELCEQGEAEMATIIGDDHTRTARLRYICLSLELANQLVSNVKMEGGAASVVTYLIEAAARAGARESGVGGAGGGNRGGSRGSGGILRKGAGTGDGGGGGAAVYFDSTVAFVSGVANRRLSLLADLKSDSVEAEKQEEACLSLLQGLSGFGSRSGYF</sequence>
<keyword evidence="4" id="KW-0967">Endosome</keyword>
<evidence type="ECO:0000313" key="7">
    <source>
        <dbReference type="EMBL" id="CBN77169.1"/>
    </source>
</evidence>
<dbReference type="PANTHER" id="PTHR13673">
    <property type="entry name" value="ESOPHAGEAL CANCER ASSOCIATED PROTEIN"/>
    <property type="match status" value="1"/>
</dbReference>
<evidence type="ECO:0000313" key="8">
    <source>
        <dbReference type="Proteomes" id="UP000002630"/>
    </source>
</evidence>
<feature type="region of interest" description="Disordered" evidence="6">
    <location>
        <begin position="1255"/>
        <end position="1306"/>
    </location>
</feature>
<dbReference type="Proteomes" id="UP000002630">
    <property type="component" value="Linkage Group LG17"/>
</dbReference>
<dbReference type="PANTHER" id="PTHR13673:SF0">
    <property type="entry name" value="VPS35 ENDOSOMAL PROTEIN-SORTING FACTOR-LIKE"/>
    <property type="match status" value="1"/>
</dbReference>
<dbReference type="InParanoid" id="D8LLV5"/>
<reference evidence="7 8" key="1">
    <citation type="journal article" date="2010" name="Nature">
        <title>The Ectocarpus genome and the independent evolution of multicellularity in brown algae.</title>
        <authorList>
            <person name="Cock J.M."/>
            <person name="Sterck L."/>
            <person name="Rouze P."/>
            <person name="Scornet D."/>
            <person name="Allen A.E."/>
            <person name="Amoutzias G."/>
            <person name="Anthouard V."/>
            <person name="Artiguenave F."/>
            <person name="Aury J.M."/>
            <person name="Badger J.H."/>
            <person name="Beszteri B."/>
            <person name="Billiau K."/>
            <person name="Bonnet E."/>
            <person name="Bothwell J.H."/>
            <person name="Bowler C."/>
            <person name="Boyen C."/>
            <person name="Brownlee C."/>
            <person name="Carrano C.J."/>
            <person name="Charrier B."/>
            <person name="Cho G.Y."/>
            <person name="Coelho S.M."/>
            <person name="Collen J."/>
            <person name="Corre E."/>
            <person name="Da Silva C."/>
            <person name="Delage L."/>
            <person name="Delaroque N."/>
            <person name="Dittami S.M."/>
            <person name="Doulbeau S."/>
            <person name="Elias M."/>
            <person name="Farnham G."/>
            <person name="Gachon C.M."/>
            <person name="Gschloessl B."/>
            <person name="Heesch S."/>
            <person name="Jabbari K."/>
            <person name="Jubin C."/>
            <person name="Kawai H."/>
            <person name="Kimura K."/>
            <person name="Kloareg B."/>
            <person name="Kupper F.C."/>
            <person name="Lang D."/>
            <person name="Le Bail A."/>
            <person name="Leblanc C."/>
            <person name="Lerouge P."/>
            <person name="Lohr M."/>
            <person name="Lopez P.J."/>
            <person name="Martens C."/>
            <person name="Maumus F."/>
            <person name="Michel G."/>
            <person name="Miranda-Saavedra D."/>
            <person name="Morales J."/>
            <person name="Moreau H."/>
            <person name="Motomura T."/>
            <person name="Nagasato C."/>
            <person name="Napoli C.A."/>
            <person name="Nelson D.R."/>
            <person name="Nyvall-Collen P."/>
            <person name="Peters A.F."/>
            <person name="Pommier C."/>
            <person name="Potin P."/>
            <person name="Poulain J."/>
            <person name="Quesneville H."/>
            <person name="Read B."/>
            <person name="Rensing S.A."/>
            <person name="Ritter A."/>
            <person name="Rousvoal S."/>
            <person name="Samanta M."/>
            <person name="Samson G."/>
            <person name="Schroeder D.C."/>
            <person name="Segurens B."/>
            <person name="Strittmatter M."/>
            <person name="Tonon T."/>
            <person name="Tregear J.W."/>
            <person name="Valentin K."/>
            <person name="von Dassow P."/>
            <person name="Yamagishi T."/>
            <person name="Van de Peer Y."/>
            <person name="Wincker P."/>
        </authorList>
    </citation>
    <scope>NUCLEOTIDE SEQUENCE [LARGE SCALE GENOMIC DNA]</scope>
    <source>
        <strain evidence="8">Ec32 / CCAP1310/4</strain>
    </source>
</reference>
<feature type="region of interest" description="Disordered" evidence="6">
    <location>
        <begin position="125"/>
        <end position="175"/>
    </location>
</feature>
<feature type="compositionally biased region" description="Gly residues" evidence="6">
    <location>
        <begin position="324"/>
        <end position="334"/>
    </location>
</feature>
<gene>
    <name evidence="7" type="ORF">Esi_0038_0015</name>
</gene>
<dbReference type="GO" id="GO:0032456">
    <property type="term" value="P:endocytic recycling"/>
    <property type="evidence" value="ECO:0007669"/>
    <property type="project" value="InterPro"/>
</dbReference>
<dbReference type="InterPro" id="IPR029705">
    <property type="entry name" value="VPS35L"/>
</dbReference>
<evidence type="ECO:0000256" key="3">
    <source>
        <dbReference type="ARBA" id="ARBA00022448"/>
    </source>
</evidence>
<evidence type="ECO:0000256" key="1">
    <source>
        <dbReference type="ARBA" id="ARBA00004177"/>
    </source>
</evidence>